<dbReference type="AlphaFoldDB" id="A6DSX0"/>
<name>A6DSX0_9BACT</name>
<evidence type="ECO:0000313" key="2">
    <source>
        <dbReference type="EMBL" id="EDM25260.1"/>
    </source>
</evidence>
<gene>
    <name evidence="2" type="ORF">LNTAR_24813</name>
</gene>
<keyword evidence="3" id="KW-1185">Reference proteome</keyword>
<evidence type="ECO:0000313" key="3">
    <source>
        <dbReference type="Proteomes" id="UP000004947"/>
    </source>
</evidence>
<reference evidence="2 3" key="1">
    <citation type="journal article" date="2010" name="J. Bacteriol.">
        <title>Genome sequence of Lentisphaera araneosa HTCC2155T, the type species of the order Lentisphaerales in the phylum Lentisphaerae.</title>
        <authorList>
            <person name="Thrash J.C."/>
            <person name="Cho J.C."/>
            <person name="Vergin K.L."/>
            <person name="Morris R.M."/>
            <person name="Giovannoni S.J."/>
        </authorList>
    </citation>
    <scope>NUCLEOTIDE SEQUENCE [LARGE SCALE GENOMIC DNA]</scope>
    <source>
        <strain evidence="2 3">HTCC2155</strain>
    </source>
</reference>
<accession>A6DSX0</accession>
<dbReference type="RefSeq" id="WP_007280929.1">
    <property type="nucleotide sequence ID" value="NZ_ABCK01000033.1"/>
</dbReference>
<comment type="caution">
    <text evidence="2">The sequence shown here is derived from an EMBL/GenBank/DDBJ whole genome shotgun (WGS) entry which is preliminary data.</text>
</comment>
<evidence type="ECO:0000259" key="1">
    <source>
        <dbReference type="Pfam" id="PF08906"/>
    </source>
</evidence>
<dbReference type="STRING" id="313628.LNTAR_24813"/>
<dbReference type="EMBL" id="ABCK01000033">
    <property type="protein sequence ID" value="EDM25260.1"/>
    <property type="molecule type" value="Genomic_DNA"/>
</dbReference>
<protein>
    <recommendedName>
        <fullName evidence="1">T6SS immunity protein Tdi1 C-terminal domain-containing protein</fullName>
    </recommendedName>
</protein>
<dbReference type="Pfam" id="PF08906">
    <property type="entry name" value="T6SS_Tdi1_C"/>
    <property type="match status" value="1"/>
</dbReference>
<feature type="domain" description="T6SS immunity protein Tdi1 C-terminal" evidence="1">
    <location>
        <begin position="15"/>
        <end position="49"/>
    </location>
</feature>
<sequence>MGHYQDWIHQSQIEPDYEFIIGYQVPPYLGGKDELHNLEKIDMEVYWEL</sequence>
<proteinExistence type="predicted"/>
<organism evidence="2 3">
    <name type="scientific">Lentisphaera araneosa HTCC2155</name>
    <dbReference type="NCBI Taxonomy" id="313628"/>
    <lineage>
        <taxon>Bacteria</taxon>
        <taxon>Pseudomonadati</taxon>
        <taxon>Lentisphaerota</taxon>
        <taxon>Lentisphaeria</taxon>
        <taxon>Lentisphaerales</taxon>
        <taxon>Lentisphaeraceae</taxon>
        <taxon>Lentisphaera</taxon>
    </lineage>
</organism>
<dbReference type="Proteomes" id="UP000004947">
    <property type="component" value="Unassembled WGS sequence"/>
</dbReference>
<dbReference type="InterPro" id="IPR015002">
    <property type="entry name" value="T6SS_Tdi1_C"/>
</dbReference>